<dbReference type="Pfam" id="PF03992">
    <property type="entry name" value="ABM"/>
    <property type="match status" value="1"/>
</dbReference>
<dbReference type="Proteomes" id="UP000194159">
    <property type="component" value="Chromosome"/>
</dbReference>
<dbReference type="SUPFAM" id="SSF54909">
    <property type="entry name" value="Dimeric alpha+beta barrel"/>
    <property type="match status" value="1"/>
</dbReference>
<organism evidence="2 3">
    <name type="scientific">Rhizobium etli</name>
    <dbReference type="NCBI Taxonomy" id="29449"/>
    <lineage>
        <taxon>Bacteria</taxon>
        <taxon>Pseudomonadati</taxon>
        <taxon>Pseudomonadota</taxon>
        <taxon>Alphaproteobacteria</taxon>
        <taxon>Hyphomicrobiales</taxon>
        <taxon>Rhizobiaceae</taxon>
        <taxon>Rhizobium/Agrobacterium group</taxon>
        <taxon>Rhizobium</taxon>
    </lineage>
</organism>
<reference evidence="2 3" key="1">
    <citation type="submission" date="2017-04" db="EMBL/GenBank/DDBJ databases">
        <title>Complete genome sequences of Rhizobium genomic linages associated to common bean (phaseolus vulgaris).</title>
        <authorList>
            <person name="Santamaria R.I."/>
            <person name="Bustos P."/>
            <person name="Perez-Carrascal O."/>
            <person name="Martinez-Flores I."/>
            <person name="Juarez S."/>
            <person name="Lozano L."/>
            <person name="Miranda F."/>
            <person name="Vinuesa P."/>
            <person name="Martinez-Romero E."/>
            <person name="Cevallos M.A."/>
            <person name="Romero D."/>
            <person name="Davila G."/>
            <person name="Gonzalez V."/>
        </authorList>
    </citation>
    <scope>NUCLEOTIDE SEQUENCE [LARGE SCALE GENOMIC DNA]</scope>
    <source>
        <strain evidence="2 3">NXC12</strain>
    </source>
</reference>
<evidence type="ECO:0000313" key="3">
    <source>
        <dbReference type="Proteomes" id="UP000194159"/>
    </source>
</evidence>
<sequence>MSGGAFYRVDKFVVPAAAREEFLVKVMMTHKLLEAQEGFIEHRVLEQVAGPGEFNFVTIAEWENTEVVERARAAVAAAHKAANFDPQEMFARLGIRADIAGYKPVAA</sequence>
<keyword evidence="2" id="KW-0503">Monooxygenase</keyword>
<proteinExistence type="predicted"/>
<dbReference type="Gene3D" id="3.30.70.100">
    <property type="match status" value="1"/>
</dbReference>
<evidence type="ECO:0000259" key="1">
    <source>
        <dbReference type="Pfam" id="PF03992"/>
    </source>
</evidence>
<gene>
    <name evidence="2" type="ORF">NXC12_CH03071</name>
</gene>
<evidence type="ECO:0000313" key="2">
    <source>
        <dbReference type="EMBL" id="ARQ11062.1"/>
    </source>
</evidence>
<protein>
    <submittedName>
        <fullName evidence="2">Antibiotic biosynthesis monooxygenase protein</fullName>
    </submittedName>
</protein>
<feature type="domain" description="ABM" evidence="1">
    <location>
        <begin position="10"/>
        <end position="74"/>
    </location>
</feature>
<dbReference type="GO" id="GO:0004497">
    <property type="term" value="F:monooxygenase activity"/>
    <property type="evidence" value="ECO:0007669"/>
    <property type="project" value="UniProtKB-KW"/>
</dbReference>
<name>A0AAN1BHB3_RHIET</name>
<accession>A0AAN1BHB3</accession>
<dbReference type="InterPro" id="IPR007138">
    <property type="entry name" value="ABM_dom"/>
</dbReference>
<dbReference type="EMBL" id="CP020906">
    <property type="protein sequence ID" value="ARQ11062.1"/>
    <property type="molecule type" value="Genomic_DNA"/>
</dbReference>
<dbReference type="RefSeq" id="WP_086082474.1">
    <property type="nucleotide sequence ID" value="NZ_CP020906.1"/>
</dbReference>
<dbReference type="InterPro" id="IPR011008">
    <property type="entry name" value="Dimeric_a/b-barrel"/>
</dbReference>
<keyword evidence="2" id="KW-0560">Oxidoreductase</keyword>
<dbReference type="AlphaFoldDB" id="A0AAN1BHB3"/>